<dbReference type="Pfam" id="PF04055">
    <property type="entry name" value="Radical_SAM"/>
    <property type="match status" value="1"/>
</dbReference>
<sequence>MYCRFCTRKRKVGRIDEIPMKDIMRAVDYIKEHKEVRDVLISGGDPFMRSNRDLDEILGAVRSIEHVEIIRIGTRIPVTLPSRITPKLVDMLKKYHPLYINIHFEHPREIDEECSRALALFADAGIPLGSQSVLLRGLNDDPVILKELFQKDENLEKKIKKDCCKGLCRIDIRLDDNGSPNVLDVNPLLGLAPDPKENSRFPRACYVAGMEYRDIIGRILFLAIERYKIKVRV</sequence>
<keyword evidence="5" id="KW-0663">Pyridoxal phosphate</keyword>
<evidence type="ECO:0000256" key="5">
    <source>
        <dbReference type="ARBA" id="ARBA00022898"/>
    </source>
</evidence>
<dbReference type="Gene3D" id="3.30.470.20">
    <property type="entry name" value="ATP-grasp fold, B domain"/>
    <property type="match status" value="1"/>
</dbReference>
<name>A0A520KSQ2_METT2</name>
<dbReference type="GO" id="GO:0051539">
    <property type="term" value="F:4 iron, 4 sulfur cluster binding"/>
    <property type="evidence" value="ECO:0007669"/>
    <property type="project" value="UniProtKB-KW"/>
</dbReference>
<dbReference type="InterPro" id="IPR058240">
    <property type="entry name" value="rSAM_sf"/>
</dbReference>
<dbReference type="AlphaFoldDB" id="A0A520KSQ2"/>
<evidence type="ECO:0000256" key="2">
    <source>
        <dbReference type="ARBA" id="ARBA00022485"/>
    </source>
</evidence>
<evidence type="ECO:0000256" key="3">
    <source>
        <dbReference type="ARBA" id="ARBA00022691"/>
    </source>
</evidence>
<evidence type="ECO:0000313" key="11">
    <source>
        <dbReference type="Proteomes" id="UP000317158"/>
    </source>
</evidence>
<keyword evidence="4" id="KW-0479">Metal-binding</keyword>
<evidence type="ECO:0000256" key="7">
    <source>
        <dbReference type="ARBA" id="ARBA00023014"/>
    </source>
</evidence>
<proteinExistence type="predicted"/>
<dbReference type="PROSITE" id="PS51918">
    <property type="entry name" value="RADICAL_SAM"/>
    <property type="match status" value="1"/>
</dbReference>
<dbReference type="InterPro" id="IPR007197">
    <property type="entry name" value="rSAM"/>
</dbReference>
<dbReference type="InterPro" id="IPR011095">
    <property type="entry name" value="Dala_Dala_lig_C"/>
</dbReference>
<evidence type="ECO:0000256" key="4">
    <source>
        <dbReference type="ARBA" id="ARBA00022723"/>
    </source>
</evidence>
<dbReference type="CDD" id="cd01335">
    <property type="entry name" value="Radical_SAM"/>
    <property type="match status" value="1"/>
</dbReference>
<keyword evidence="7" id="KW-0411">Iron-sulfur</keyword>
<dbReference type="Gene3D" id="3.20.20.70">
    <property type="entry name" value="Aldolase class I"/>
    <property type="match status" value="1"/>
</dbReference>
<protein>
    <submittedName>
        <fullName evidence="10">Radical SAM protein</fullName>
    </submittedName>
</protein>
<feature type="domain" description="Radical SAM core" evidence="9">
    <location>
        <begin position="1"/>
        <end position="225"/>
    </location>
</feature>
<dbReference type="GO" id="GO:0046872">
    <property type="term" value="F:metal ion binding"/>
    <property type="evidence" value="ECO:0007669"/>
    <property type="project" value="UniProtKB-KW"/>
</dbReference>
<comment type="caution">
    <text evidence="10">The sequence shown here is derived from an EMBL/GenBank/DDBJ whole genome shotgun (WGS) entry which is preliminary data.</text>
</comment>
<evidence type="ECO:0000313" key="10">
    <source>
        <dbReference type="EMBL" id="RZN64428.1"/>
    </source>
</evidence>
<organism evidence="10 11">
    <name type="scientific">Methanoliparum thermophilum</name>
    <dbReference type="NCBI Taxonomy" id="2491083"/>
    <lineage>
        <taxon>Archaea</taxon>
        <taxon>Methanobacteriati</taxon>
        <taxon>Methanobacteriota</taxon>
        <taxon>Candidatus Methanoliparia</taxon>
        <taxon>Candidatus Methanoliparales</taxon>
        <taxon>Candidatus Methanoliparaceae</taxon>
        <taxon>Candidatus Methanoliparum</taxon>
    </lineage>
</organism>
<reference evidence="10 11" key="1">
    <citation type="journal article" date="2019" name="Nat. Microbiol.">
        <title>Wide diversity of methane and short-chain alkane metabolisms in uncultured archaea.</title>
        <authorList>
            <person name="Borrel G."/>
            <person name="Adam P.S."/>
            <person name="McKay L.J."/>
            <person name="Chen L.X."/>
            <person name="Sierra-Garcia I.N."/>
            <person name="Sieber C.M."/>
            <person name="Letourneur Q."/>
            <person name="Ghozlane A."/>
            <person name="Andersen G.L."/>
            <person name="Li W.J."/>
            <person name="Hallam S.J."/>
            <person name="Muyzer G."/>
            <person name="de Oliveira V.M."/>
            <person name="Inskeep W.P."/>
            <person name="Banfield J.F."/>
            <person name="Gribaldo S."/>
        </authorList>
    </citation>
    <scope>NUCLEOTIDE SEQUENCE [LARGE SCALE GENOMIC DNA]</scope>
    <source>
        <strain evidence="10">NM1a</strain>
    </source>
</reference>
<keyword evidence="8" id="KW-0413">Isomerase</keyword>
<dbReference type="SUPFAM" id="SSF102114">
    <property type="entry name" value="Radical SAM enzymes"/>
    <property type="match status" value="1"/>
</dbReference>
<dbReference type="PANTHER" id="PTHR30538">
    <property type="entry name" value="LYSINE 2,3-AMINOMUTASE-RELATED"/>
    <property type="match status" value="1"/>
</dbReference>
<dbReference type="GO" id="GO:0008716">
    <property type="term" value="F:D-alanine-D-alanine ligase activity"/>
    <property type="evidence" value="ECO:0007669"/>
    <property type="project" value="InterPro"/>
</dbReference>
<keyword evidence="6" id="KW-0408">Iron</keyword>
<dbReference type="InterPro" id="IPR003739">
    <property type="entry name" value="Lys_aminomutase/Glu_NH3_mut"/>
</dbReference>
<dbReference type="PANTHER" id="PTHR30538:SF1">
    <property type="entry name" value="L-LYSINE 2,3-AMINOMUTASE"/>
    <property type="match status" value="1"/>
</dbReference>
<evidence type="ECO:0000256" key="8">
    <source>
        <dbReference type="ARBA" id="ARBA00023235"/>
    </source>
</evidence>
<evidence type="ECO:0000256" key="1">
    <source>
        <dbReference type="ARBA" id="ARBA00001933"/>
    </source>
</evidence>
<dbReference type="SUPFAM" id="SSF56059">
    <property type="entry name" value="Glutathione synthetase ATP-binding domain-like"/>
    <property type="match status" value="1"/>
</dbReference>
<evidence type="ECO:0000259" key="9">
    <source>
        <dbReference type="PROSITE" id="PS51918"/>
    </source>
</evidence>
<dbReference type="EMBL" id="RXIF01000006">
    <property type="protein sequence ID" value="RZN64428.1"/>
    <property type="molecule type" value="Genomic_DNA"/>
</dbReference>
<dbReference type="Pfam" id="PF07478">
    <property type="entry name" value="Dala_Dala_lig_C"/>
    <property type="match status" value="1"/>
</dbReference>
<accession>A0A520KSQ2</accession>
<dbReference type="GO" id="GO:0016853">
    <property type="term" value="F:isomerase activity"/>
    <property type="evidence" value="ECO:0007669"/>
    <property type="project" value="UniProtKB-KW"/>
</dbReference>
<comment type="cofactor">
    <cofactor evidence="1">
        <name>pyridoxal 5'-phosphate</name>
        <dbReference type="ChEBI" id="CHEBI:597326"/>
    </cofactor>
</comment>
<evidence type="ECO:0000256" key="6">
    <source>
        <dbReference type="ARBA" id="ARBA00023004"/>
    </source>
</evidence>
<dbReference type="InterPro" id="IPR013785">
    <property type="entry name" value="Aldolase_TIM"/>
</dbReference>
<keyword evidence="3" id="KW-0949">S-adenosyl-L-methionine</keyword>
<keyword evidence="2" id="KW-0004">4Fe-4S</keyword>
<dbReference type="Proteomes" id="UP000317158">
    <property type="component" value="Unassembled WGS sequence"/>
</dbReference>
<gene>
    <name evidence="10" type="ORF">EF806_03530</name>
</gene>